<accession>A0A934PLY4</accession>
<dbReference type="PANTHER" id="PTHR30250">
    <property type="entry name" value="PST FAMILY PREDICTED COLANIC ACID TRANSPORTER"/>
    <property type="match status" value="1"/>
</dbReference>
<protein>
    <submittedName>
        <fullName evidence="7">Polysaccharide biosynthesis protein</fullName>
    </submittedName>
</protein>
<dbReference type="InterPro" id="IPR050833">
    <property type="entry name" value="Poly_Biosynth_Transport"/>
</dbReference>
<reference evidence="7" key="1">
    <citation type="submission" date="2020-12" db="EMBL/GenBank/DDBJ databases">
        <title>Bacterial novel species Flavobacterium sp. SE-1-e isolated from soil.</title>
        <authorList>
            <person name="Jung H.-Y."/>
        </authorList>
    </citation>
    <scope>NUCLEOTIDE SEQUENCE</scope>
    <source>
        <strain evidence="7">SE-1-e</strain>
    </source>
</reference>
<keyword evidence="2" id="KW-1003">Cell membrane</keyword>
<feature type="transmembrane region" description="Helical" evidence="6">
    <location>
        <begin position="376"/>
        <end position="396"/>
    </location>
</feature>
<comment type="caution">
    <text evidence="7">The sequence shown here is derived from an EMBL/GenBank/DDBJ whole genome shotgun (WGS) entry which is preliminary data.</text>
</comment>
<evidence type="ECO:0000256" key="4">
    <source>
        <dbReference type="ARBA" id="ARBA00022989"/>
    </source>
</evidence>
<sequence length="433" mass="47884">MIKKNNLVTQFKQHPKYGAVLNLGKMISITGGAQIIVQALGFASGILIIRLLPVEEYGLYTLANTLMGAMMVLGDGGLSTGVMSQGAKVWQNKEKLGAVLATGLDLRRKFAIVSLTIFIPILIYLLIHNNASWLTSILISISLIPGFYAALSDCLIEMVPKLHQDIIPLQKNQISVGIFRLIIIGLTMFIFPWAFIAVLANGIPRIFGNIKLQKIADKFIDKTTKPDPVIQKEIIKIVQRILPGSIYFCLSGQITIWVISIFGTTVGVAQLGALGRFAMLLNIFTVLINTLIIPRFARLELRKKVLLKASFYTISIVVTISVLLLLFVSIFSNQLLLILGNSYKDLKNEMLLSVLIGCINLGSTIFSYLSLSRGWVINPILMIIFNLFGSIFPFFFVDVSTLNGVLMLSLFSALCGFLLNGSYIFFKILRLVK</sequence>
<name>A0A934PLY4_9FLAO</name>
<dbReference type="PANTHER" id="PTHR30250:SF11">
    <property type="entry name" value="O-ANTIGEN TRANSPORTER-RELATED"/>
    <property type="match status" value="1"/>
</dbReference>
<evidence type="ECO:0000256" key="1">
    <source>
        <dbReference type="ARBA" id="ARBA00004651"/>
    </source>
</evidence>
<keyword evidence="8" id="KW-1185">Reference proteome</keyword>
<feature type="transmembrane region" description="Helical" evidence="6">
    <location>
        <begin position="110"/>
        <end position="127"/>
    </location>
</feature>
<dbReference type="Proteomes" id="UP000609172">
    <property type="component" value="Unassembled WGS sequence"/>
</dbReference>
<evidence type="ECO:0000256" key="5">
    <source>
        <dbReference type="ARBA" id="ARBA00023136"/>
    </source>
</evidence>
<feature type="transmembrane region" description="Helical" evidence="6">
    <location>
        <begin position="402"/>
        <end position="426"/>
    </location>
</feature>
<feature type="transmembrane region" description="Helical" evidence="6">
    <location>
        <begin position="35"/>
        <end position="52"/>
    </location>
</feature>
<evidence type="ECO:0000313" key="8">
    <source>
        <dbReference type="Proteomes" id="UP000609172"/>
    </source>
</evidence>
<feature type="transmembrane region" description="Helical" evidence="6">
    <location>
        <begin position="177"/>
        <end position="200"/>
    </location>
</feature>
<feature type="transmembrane region" description="Helical" evidence="6">
    <location>
        <begin position="133"/>
        <end position="156"/>
    </location>
</feature>
<dbReference type="RefSeq" id="WP_200104717.1">
    <property type="nucleotide sequence ID" value="NZ_JAEHFV010000001.1"/>
</dbReference>
<feature type="transmembrane region" description="Helical" evidence="6">
    <location>
        <begin position="58"/>
        <end position="78"/>
    </location>
</feature>
<keyword evidence="3 6" id="KW-0812">Transmembrane</keyword>
<proteinExistence type="predicted"/>
<gene>
    <name evidence="7" type="ORF">I5M07_03060</name>
</gene>
<evidence type="ECO:0000256" key="3">
    <source>
        <dbReference type="ARBA" id="ARBA00022692"/>
    </source>
</evidence>
<feature type="transmembrane region" description="Helical" evidence="6">
    <location>
        <begin position="350"/>
        <end position="369"/>
    </location>
</feature>
<keyword evidence="4 6" id="KW-1133">Transmembrane helix</keyword>
<evidence type="ECO:0000256" key="2">
    <source>
        <dbReference type="ARBA" id="ARBA00022475"/>
    </source>
</evidence>
<evidence type="ECO:0000256" key="6">
    <source>
        <dbReference type="SAM" id="Phobius"/>
    </source>
</evidence>
<evidence type="ECO:0000313" key="7">
    <source>
        <dbReference type="EMBL" id="MBK0368803.1"/>
    </source>
</evidence>
<dbReference type="GO" id="GO:0005886">
    <property type="term" value="C:plasma membrane"/>
    <property type="evidence" value="ECO:0007669"/>
    <property type="project" value="UniProtKB-SubCell"/>
</dbReference>
<feature type="transmembrane region" description="Helical" evidence="6">
    <location>
        <begin position="277"/>
        <end position="297"/>
    </location>
</feature>
<organism evidence="7 8">
    <name type="scientific">Flavobacterium agrisoli</name>
    <dbReference type="NCBI Taxonomy" id="2793066"/>
    <lineage>
        <taxon>Bacteria</taxon>
        <taxon>Pseudomonadati</taxon>
        <taxon>Bacteroidota</taxon>
        <taxon>Flavobacteriia</taxon>
        <taxon>Flavobacteriales</taxon>
        <taxon>Flavobacteriaceae</taxon>
        <taxon>Flavobacterium</taxon>
    </lineage>
</organism>
<feature type="transmembrane region" description="Helical" evidence="6">
    <location>
        <begin position="309"/>
        <end position="330"/>
    </location>
</feature>
<dbReference type="EMBL" id="JAEHFV010000001">
    <property type="protein sequence ID" value="MBK0368803.1"/>
    <property type="molecule type" value="Genomic_DNA"/>
</dbReference>
<keyword evidence="5 6" id="KW-0472">Membrane</keyword>
<dbReference type="AlphaFoldDB" id="A0A934PLY4"/>
<comment type="subcellular location">
    <subcellularLocation>
        <location evidence="1">Cell membrane</location>
        <topology evidence="1">Multi-pass membrane protein</topology>
    </subcellularLocation>
</comment>